<evidence type="ECO:0000313" key="1">
    <source>
        <dbReference type="EMBL" id="CAG2222711.1"/>
    </source>
</evidence>
<dbReference type="PANTHER" id="PTHR47018:SF1">
    <property type="entry name" value="TESMIN_TSO1-LIKE CXC DOMAIN-CONTAINING PROTEIN"/>
    <property type="match status" value="1"/>
</dbReference>
<dbReference type="AlphaFoldDB" id="A0A8S3SW76"/>
<proteinExistence type="predicted"/>
<dbReference type="Proteomes" id="UP000683360">
    <property type="component" value="Unassembled WGS sequence"/>
</dbReference>
<dbReference type="PANTHER" id="PTHR47018">
    <property type="entry name" value="CXC DOMAIN-CONTAINING PROTEIN-RELATED"/>
    <property type="match status" value="1"/>
</dbReference>
<sequence>MMTHITRMWHDHPNYTRWIPIHVRDKFAFDTIAPSIATEFESGNFVVHKTLSTFSAIAIDQAHEQNNKLVKGEGGVIGLTENASQLLRWIVCGPEMARAVNEFELSQELIKHEQSKGPDIRHNEHVDSKQKAYVKQVIALTATIEEMGNPFLEESEDLLLLTHVIYRIDVIWDEYRQDSLKASTCGKRGKGIRRRVQAYSTIPGHNRESFLRIDDNKTDLFDYLAEQLLTLTLSVKTTVVSTKVSEVVCNKPDKNNGNLSPCNYKEADSRIFLHVADAVRSGMQKIMIRTVDPDVVVIVVSAVHKLNITSLWMALGVGKLQVYPCT</sequence>
<reference evidence="1" key="1">
    <citation type="submission" date="2021-03" db="EMBL/GenBank/DDBJ databases">
        <authorList>
            <person name="Bekaert M."/>
        </authorList>
    </citation>
    <scope>NUCLEOTIDE SEQUENCE</scope>
</reference>
<protein>
    <submittedName>
        <fullName evidence="1">Uncharacterized protein</fullName>
    </submittedName>
</protein>
<comment type="caution">
    <text evidence="1">The sequence shown here is derived from an EMBL/GenBank/DDBJ whole genome shotgun (WGS) entry which is preliminary data.</text>
</comment>
<accession>A0A8S3SW76</accession>
<keyword evidence="2" id="KW-1185">Reference proteome</keyword>
<dbReference type="EMBL" id="CAJPWZ010001766">
    <property type="protein sequence ID" value="CAG2222711.1"/>
    <property type="molecule type" value="Genomic_DNA"/>
</dbReference>
<evidence type="ECO:0000313" key="2">
    <source>
        <dbReference type="Proteomes" id="UP000683360"/>
    </source>
</evidence>
<dbReference type="OrthoDB" id="6155450at2759"/>
<gene>
    <name evidence="1" type="ORF">MEDL_36018</name>
</gene>
<organism evidence="1 2">
    <name type="scientific">Mytilus edulis</name>
    <name type="common">Blue mussel</name>
    <dbReference type="NCBI Taxonomy" id="6550"/>
    <lineage>
        <taxon>Eukaryota</taxon>
        <taxon>Metazoa</taxon>
        <taxon>Spiralia</taxon>
        <taxon>Lophotrochozoa</taxon>
        <taxon>Mollusca</taxon>
        <taxon>Bivalvia</taxon>
        <taxon>Autobranchia</taxon>
        <taxon>Pteriomorphia</taxon>
        <taxon>Mytilida</taxon>
        <taxon>Mytiloidea</taxon>
        <taxon>Mytilidae</taxon>
        <taxon>Mytilinae</taxon>
        <taxon>Mytilus</taxon>
    </lineage>
</organism>
<name>A0A8S3SW76_MYTED</name>